<reference evidence="1 2" key="1">
    <citation type="journal article" date="2022" name="Hortic Res">
        <title>A haplotype resolved chromosomal level avocado genome allows analysis of novel avocado genes.</title>
        <authorList>
            <person name="Nath O."/>
            <person name="Fletcher S.J."/>
            <person name="Hayward A."/>
            <person name="Shaw L.M."/>
            <person name="Masouleh A.K."/>
            <person name="Furtado A."/>
            <person name="Henry R.J."/>
            <person name="Mitter N."/>
        </authorList>
    </citation>
    <scope>NUCLEOTIDE SEQUENCE [LARGE SCALE GENOMIC DNA]</scope>
    <source>
        <strain evidence="2">cv. Hass</strain>
    </source>
</reference>
<comment type="caution">
    <text evidence="1">The sequence shown here is derived from an EMBL/GenBank/DDBJ whole genome shotgun (WGS) entry which is preliminary data.</text>
</comment>
<keyword evidence="2" id="KW-1185">Reference proteome</keyword>
<gene>
    <name evidence="1" type="ORF">MRB53_010970</name>
</gene>
<evidence type="ECO:0000313" key="2">
    <source>
        <dbReference type="Proteomes" id="UP001234297"/>
    </source>
</evidence>
<protein>
    <submittedName>
        <fullName evidence="1">Uncharacterized protein</fullName>
    </submittedName>
</protein>
<evidence type="ECO:0000313" key="1">
    <source>
        <dbReference type="EMBL" id="KAJ8636703.1"/>
    </source>
</evidence>
<dbReference type="EMBL" id="CM056811">
    <property type="protein sequence ID" value="KAJ8636703.1"/>
    <property type="molecule type" value="Genomic_DNA"/>
</dbReference>
<accession>A0ACC2LU23</accession>
<proteinExistence type="predicted"/>
<organism evidence="1 2">
    <name type="scientific">Persea americana</name>
    <name type="common">Avocado</name>
    <dbReference type="NCBI Taxonomy" id="3435"/>
    <lineage>
        <taxon>Eukaryota</taxon>
        <taxon>Viridiplantae</taxon>
        <taxon>Streptophyta</taxon>
        <taxon>Embryophyta</taxon>
        <taxon>Tracheophyta</taxon>
        <taxon>Spermatophyta</taxon>
        <taxon>Magnoliopsida</taxon>
        <taxon>Magnoliidae</taxon>
        <taxon>Laurales</taxon>
        <taxon>Lauraceae</taxon>
        <taxon>Persea</taxon>
    </lineage>
</organism>
<name>A0ACC2LU23_PERAE</name>
<sequence>MGFLNPQADWMCLMSTIEFFDTTASNSDLVVMFMHPSEIHWADAVFGGGRKRPEPRRYSAWTRWRPCKANWHPNEVFGALERNLRRTEKSMGQEQPAIVGADAGGEEECEIEKP</sequence>
<dbReference type="Proteomes" id="UP001234297">
    <property type="component" value="Chromosome 3"/>
</dbReference>